<dbReference type="InterPro" id="IPR050763">
    <property type="entry name" value="ABC_transporter_ATP-binding"/>
</dbReference>
<keyword evidence="4" id="KW-0067">ATP-binding</keyword>
<name>A0ABR4XRM2_9LACO</name>
<comment type="similarity">
    <text evidence="1">Belongs to the ABC transporter superfamily.</text>
</comment>
<comment type="caution">
    <text evidence="6">The sequence shown here is derived from an EMBL/GenBank/DDBJ whole genome shotgun (WGS) entry which is preliminary data.</text>
</comment>
<dbReference type="InterPro" id="IPR003593">
    <property type="entry name" value="AAA+_ATPase"/>
</dbReference>
<sequence>EIVFFVGKNGVGKTTLMEIIVGLNEADSGEIFLDNKLIKIPYSAAVRRKIAYLPVDDQLIDYLTAGENLVYFAEIYKVAEYQKKIKRLLTEYLFEEHKEKLVKDYSTGMRRRLSLALMEMTDRPVMLFDEPSIGLDVYNTDFLRRKLNDYRAAGKTIIVTSHDLLLCQRLADRIFLFQENDIVESDLANVDIVERKVLDSYK</sequence>
<protein>
    <submittedName>
        <fullName evidence="6">Multidrug ABC transporter ATPase</fullName>
    </submittedName>
</protein>
<dbReference type="EMBL" id="AXCV01000085">
    <property type="protein sequence ID" value="KGO32138.1"/>
    <property type="molecule type" value="Genomic_DNA"/>
</dbReference>
<dbReference type="Pfam" id="PF00005">
    <property type="entry name" value="ABC_tran"/>
    <property type="match status" value="1"/>
</dbReference>
<keyword evidence="7" id="KW-1185">Reference proteome</keyword>
<feature type="non-terminal residue" evidence="6">
    <location>
        <position position="1"/>
    </location>
</feature>
<evidence type="ECO:0000259" key="5">
    <source>
        <dbReference type="PROSITE" id="PS50893"/>
    </source>
</evidence>
<dbReference type="Proteomes" id="UP000030023">
    <property type="component" value="Unassembled WGS sequence"/>
</dbReference>
<accession>A0ABR4XRM2</accession>
<evidence type="ECO:0000256" key="4">
    <source>
        <dbReference type="ARBA" id="ARBA00022840"/>
    </source>
</evidence>
<dbReference type="PANTHER" id="PTHR42711">
    <property type="entry name" value="ABC TRANSPORTER ATP-BINDING PROTEIN"/>
    <property type="match status" value="1"/>
</dbReference>
<dbReference type="SUPFAM" id="SSF52540">
    <property type="entry name" value="P-loop containing nucleoside triphosphate hydrolases"/>
    <property type="match status" value="1"/>
</dbReference>
<organism evidence="6 7">
    <name type="scientific">Oenococcus alcoholitolerans</name>
    <dbReference type="NCBI Taxonomy" id="931074"/>
    <lineage>
        <taxon>Bacteria</taxon>
        <taxon>Bacillati</taxon>
        <taxon>Bacillota</taxon>
        <taxon>Bacilli</taxon>
        <taxon>Lactobacillales</taxon>
        <taxon>Lactobacillaceae</taxon>
        <taxon>Oenococcus</taxon>
    </lineage>
</organism>
<gene>
    <name evidence="6" type="ORF">Q757_02810</name>
</gene>
<feature type="domain" description="ABC transporter" evidence="5">
    <location>
        <begin position="1"/>
        <end position="200"/>
    </location>
</feature>
<evidence type="ECO:0000313" key="6">
    <source>
        <dbReference type="EMBL" id="KGO32138.1"/>
    </source>
</evidence>
<dbReference type="Gene3D" id="3.40.50.300">
    <property type="entry name" value="P-loop containing nucleotide triphosphate hydrolases"/>
    <property type="match status" value="1"/>
</dbReference>
<dbReference type="SMART" id="SM00382">
    <property type="entry name" value="AAA"/>
    <property type="match status" value="1"/>
</dbReference>
<evidence type="ECO:0000256" key="2">
    <source>
        <dbReference type="ARBA" id="ARBA00022448"/>
    </source>
</evidence>
<keyword evidence="2" id="KW-0813">Transport</keyword>
<dbReference type="InterPro" id="IPR003439">
    <property type="entry name" value="ABC_transporter-like_ATP-bd"/>
</dbReference>
<dbReference type="PROSITE" id="PS50893">
    <property type="entry name" value="ABC_TRANSPORTER_2"/>
    <property type="match status" value="1"/>
</dbReference>
<dbReference type="PANTHER" id="PTHR42711:SF5">
    <property type="entry name" value="ABC TRANSPORTER ATP-BINDING PROTEIN NATA"/>
    <property type="match status" value="1"/>
</dbReference>
<evidence type="ECO:0000256" key="1">
    <source>
        <dbReference type="ARBA" id="ARBA00005417"/>
    </source>
</evidence>
<evidence type="ECO:0000256" key="3">
    <source>
        <dbReference type="ARBA" id="ARBA00022741"/>
    </source>
</evidence>
<reference evidence="6 7" key="1">
    <citation type="journal article" date="2014" name="Antonie Van Leeuwenhoek">
        <title>Oenococcus alcoholitolerans sp. nov., a lactic acid bacteria isolated from cachaca and ethanol fermentation processes.</title>
        <authorList>
            <person name="Badotti F."/>
            <person name="Moreira A.P."/>
            <person name="Tonon L.A."/>
            <person name="de Lucena B.T."/>
            <person name="Gomes Fde C."/>
            <person name="Kruger R."/>
            <person name="Thompson C.C."/>
            <person name="de Morais M.A.Jr."/>
            <person name="Rosa C.A."/>
            <person name="Thompson F.L."/>
        </authorList>
    </citation>
    <scope>NUCLEOTIDE SEQUENCE [LARGE SCALE GENOMIC DNA]</scope>
    <source>
        <strain evidence="6 7">UFRJ-M7.2.18</strain>
    </source>
</reference>
<keyword evidence="3" id="KW-0547">Nucleotide-binding</keyword>
<dbReference type="InterPro" id="IPR027417">
    <property type="entry name" value="P-loop_NTPase"/>
</dbReference>
<evidence type="ECO:0000313" key="7">
    <source>
        <dbReference type="Proteomes" id="UP000030023"/>
    </source>
</evidence>
<proteinExistence type="inferred from homology"/>